<feature type="binding site" evidence="4">
    <location>
        <position position="424"/>
    </location>
    <ligand>
        <name>Mg(2+)</name>
        <dbReference type="ChEBI" id="CHEBI:18420"/>
        <label>1</label>
    </ligand>
</feature>
<comment type="catalytic activity">
    <reaction evidence="4">
        <text>N-(5-phospho-beta-D-ribosyl)anthranilate + diphosphate = 5-phospho-alpha-D-ribose 1-diphosphate + anthranilate</text>
        <dbReference type="Rhea" id="RHEA:11768"/>
        <dbReference type="ChEBI" id="CHEBI:16567"/>
        <dbReference type="ChEBI" id="CHEBI:18277"/>
        <dbReference type="ChEBI" id="CHEBI:33019"/>
        <dbReference type="ChEBI" id="CHEBI:58017"/>
        <dbReference type="EC" id="2.4.2.18"/>
    </reaction>
</comment>
<keyword evidence="4" id="KW-0460">Magnesium</keyword>
<dbReference type="CDD" id="cd01743">
    <property type="entry name" value="GATase1_Anthranilate_Synthase"/>
    <property type="match status" value="1"/>
</dbReference>
<keyword evidence="4" id="KW-0028">Amino-acid biosynthesis</keyword>
<dbReference type="InterPro" id="IPR017459">
    <property type="entry name" value="Glycosyl_Trfase_fam3_N_dom"/>
</dbReference>
<dbReference type="SUPFAM" id="SSF47648">
    <property type="entry name" value="Nucleoside phosphorylase/phosphoribosyltransferase N-terminal domain"/>
    <property type="match status" value="1"/>
</dbReference>
<dbReference type="SUPFAM" id="SSF52418">
    <property type="entry name" value="Nucleoside phosphorylase/phosphoribosyltransferase catalytic domain"/>
    <property type="match status" value="1"/>
</dbReference>
<dbReference type="InterPro" id="IPR000312">
    <property type="entry name" value="Glycosyl_Trfase_fam3"/>
</dbReference>
<dbReference type="HAMAP" id="MF_00211">
    <property type="entry name" value="TrpD"/>
    <property type="match status" value="1"/>
</dbReference>
<reference evidence="8 9" key="1">
    <citation type="submission" date="2014-06" db="EMBL/GenBank/DDBJ databases">
        <title>Helicobacter pullorum isolates in fresh chicken meat - phenotypic and genotypic features.</title>
        <authorList>
            <person name="Borges V."/>
            <person name="Santos A."/>
            <person name="Correia C.B."/>
            <person name="Saraiva M."/>
            <person name="Menard A."/>
            <person name="Vieira L."/>
            <person name="Sampaio D.A."/>
            <person name="Gomes J.P."/>
            <person name="Oleastro M."/>
        </authorList>
    </citation>
    <scope>NUCLEOTIDE SEQUENCE [LARGE SCALE GENOMIC DNA]</scope>
    <source>
        <strain evidence="8 9">229334/12</strain>
    </source>
</reference>
<dbReference type="STRING" id="35818.HPU229336_03555"/>
<comment type="subunit">
    <text evidence="4">Homodimer.</text>
</comment>
<feature type="domain" description="Glutamine amidotransferase" evidence="5">
    <location>
        <begin position="4"/>
        <end position="185"/>
    </location>
</feature>
<dbReference type="PRINTS" id="PR00096">
    <property type="entry name" value="GATASE"/>
</dbReference>
<dbReference type="NCBIfam" id="TIGR01245">
    <property type="entry name" value="trpD"/>
    <property type="match status" value="1"/>
</dbReference>
<dbReference type="Gene3D" id="3.40.1030.10">
    <property type="entry name" value="Nucleoside phosphorylase/phosphoribosyltransferase catalytic domain"/>
    <property type="match status" value="1"/>
</dbReference>
<feature type="binding site" evidence="4">
    <location>
        <position position="318"/>
    </location>
    <ligand>
        <name>5-phospho-alpha-D-ribose 1-diphosphate</name>
        <dbReference type="ChEBI" id="CHEBI:58017"/>
    </ligand>
</feature>
<evidence type="ECO:0000259" key="6">
    <source>
        <dbReference type="Pfam" id="PF00591"/>
    </source>
</evidence>
<proteinExistence type="inferred from homology"/>
<feature type="domain" description="Glycosyl transferase family 3" evidence="6">
    <location>
        <begin position="270"/>
        <end position="518"/>
    </location>
</feature>
<dbReference type="PRINTS" id="PR00097">
    <property type="entry name" value="ANTSNTHASEII"/>
</dbReference>
<feature type="binding site" evidence="4">
    <location>
        <position position="282"/>
    </location>
    <ligand>
        <name>5-phospho-alpha-D-ribose 1-diphosphate</name>
        <dbReference type="ChEBI" id="CHEBI:58017"/>
    </ligand>
</feature>
<organism evidence="8 9">
    <name type="scientific">Helicobacter pullorum</name>
    <dbReference type="NCBI Taxonomy" id="35818"/>
    <lineage>
        <taxon>Bacteria</taxon>
        <taxon>Pseudomonadati</taxon>
        <taxon>Campylobacterota</taxon>
        <taxon>Epsilonproteobacteria</taxon>
        <taxon>Campylobacterales</taxon>
        <taxon>Helicobacteraceae</taxon>
        <taxon>Helicobacter</taxon>
    </lineage>
</organism>
<feature type="domain" description="Glycosyl transferase family 3 N-terminal" evidence="7">
    <location>
        <begin position="195"/>
        <end position="256"/>
    </location>
</feature>
<feature type="binding site" evidence="4">
    <location>
        <begin position="306"/>
        <end position="314"/>
    </location>
    <ligand>
        <name>5-phospho-alpha-D-ribose 1-diphosphate</name>
        <dbReference type="ChEBI" id="CHEBI:58017"/>
    </ligand>
</feature>
<feature type="binding site" evidence="4">
    <location>
        <position position="309"/>
    </location>
    <ligand>
        <name>anthranilate</name>
        <dbReference type="ChEBI" id="CHEBI:16567"/>
        <label>1</label>
    </ligand>
</feature>
<feature type="binding site" evidence="4">
    <location>
        <position position="364"/>
    </location>
    <ligand>
        <name>anthranilate</name>
        <dbReference type="ChEBI" id="CHEBI:16567"/>
        <label>2</label>
    </ligand>
</feature>
<dbReference type="GO" id="GO:0000287">
    <property type="term" value="F:magnesium ion binding"/>
    <property type="evidence" value="ECO:0007669"/>
    <property type="project" value="UniProtKB-UniRule"/>
</dbReference>
<comment type="pathway">
    <text evidence="4">Amino-acid biosynthesis; L-tryptophan biosynthesis; L-tryptophan from chorismate: step 2/5.</text>
</comment>
<dbReference type="Pfam" id="PF00591">
    <property type="entry name" value="Glycos_transf_3"/>
    <property type="match status" value="1"/>
</dbReference>
<evidence type="ECO:0000313" key="9">
    <source>
        <dbReference type="Proteomes" id="UP000037997"/>
    </source>
</evidence>
<accession>A0A0N1ECM8</accession>
<keyword evidence="4" id="KW-0822">Tryptophan biosynthesis</keyword>
<evidence type="ECO:0000259" key="7">
    <source>
        <dbReference type="Pfam" id="PF02885"/>
    </source>
</evidence>
<gene>
    <name evidence="4" type="primary">trpD</name>
    <name evidence="8" type="ORF">HPU229334_09080</name>
</gene>
<dbReference type="InterPro" id="IPR005940">
    <property type="entry name" value="Anthranilate_Pribosyl_Tfrase"/>
</dbReference>
<evidence type="ECO:0000256" key="1">
    <source>
        <dbReference type="ARBA" id="ARBA00022676"/>
    </source>
</evidence>
<evidence type="ECO:0000256" key="3">
    <source>
        <dbReference type="ARBA" id="ARBA00022962"/>
    </source>
</evidence>
<dbReference type="PANTHER" id="PTHR43285">
    <property type="entry name" value="ANTHRANILATE PHOSPHORIBOSYLTRANSFERASE"/>
    <property type="match status" value="1"/>
</dbReference>
<feature type="binding site" evidence="4">
    <location>
        <position position="286"/>
    </location>
    <ligand>
        <name>Mg(2+)</name>
        <dbReference type="ChEBI" id="CHEBI:18420"/>
        <label>1</label>
    </ligand>
</feature>
<comment type="caution">
    <text evidence="8">The sequence shown here is derived from an EMBL/GenBank/DDBJ whole genome shotgun (WGS) entry which is preliminary data.</text>
</comment>
<dbReference type="PROSITE" id="PS51273">
    <property type="entry name" value="GATASE_TYPE_1"/>
    <property type="match status" value="1"/>
</dbReference>
<keyword evidence="1 4" id="KW-0328">Glycosyltransferase</keyword>
<dbReference type="NCBIfam" id="NF011201">
    <property type="entry name" value="PRK14607.1"/>
    <property type="match status" value="1"/>
</dbReference>
<dbReference type="SUPFAM" id="SSF52317">
    <property type="entry name" value="Class I glutamine amidotransferase-like"/>
    <property type="match status" value="1"/>
</dbReference>
<comment type="caution">
    <text evidence="4">Lacks conserved residue(s) required for the propagation of feature annotation.</text>
</comment>
<dbReference type="InterPro" id="IPR035902">
    <property type="entry name" value="Nuc_phospho_transferase"/>
</dbReference>
<dbReference type="InterPro" id="IPR006221">
    <property type="entry name" value="TrpG/PapA_dom"/>
</dbReference>
<dbReference type="Gene3D" id="1.20.970.10">
    <property type="entry name" value="Transferase, Pyrimidine Nucleoside Phosphorylase, Chain C"/>
    <property type="match status" value="1"/>
</dbReference>
<evidence type="ECO:0000256" key="4">
    <source>
        <dbReference type="HAMAP-Rule" id="MF_00211"/>
    </source>
</evidence>
<comment type="cofactor">
    <cofactor evidence="4">
        <name>Mg(2+)</name>
        <dbReference type="ChEBI" id="CHEBI:18420"/>
    </cofactor>
    <text evidence="4">Binds 2 magnesium ions per monomer.</text>
</comment>
<keyword evidence="3 8" id="KW-0315">Glutamine amidotransferase</keyword>
<dbReference type="InterPro" id="IPR017926">
    <property type="entry name" value="GATASE"/>
</dbReference>
<dbReference type="EC" id="2.4.2.18" evidence="4"/>
<feature type="binding site" evidence="4">
    <location>
        <position position="424"/>
    </location>
    <ligand>
        <name>Mg(2+)</name>
        <dbReference type="ChEBI" id="CHEBI:18420"/>
        <label>2</label>
    </ligand>
</feature>
<comment type="function">
    <text evidence="4">Catalyzes the transfer of the phosphoribosyl group of 5-phosphorylribose-1-pyrophosphate (PRPP) to anthranilate to yield N-(5'-phosphoribosyl)-anthranilate (PRA).</text>
</comment>
<feature type="binding site" evidence="4">
    <location>
        <position position="274"/>
    </location>
    <ligand>
        <name>5-phospho-alpha-D-ribose 1-diphosphate</name>
        <dbReference type="ChEBI" id="CHEBI:58017"/>
    </ligand>
</feature>
<protein>
    <recommendedName>
        <fullName evidence="4">Anthranilate phosphoribosyltransferase</fullName>
        <ecNumber evidence="4">2.4.2.18</ecNumber>
    </recommendedName>
</protein>
<dbReference type="InterPro" id="IPR029062">
    <property type="entry name" value="Class_I_gatase-like"/>
</dbReference>
<dbReference type="FunFam" id="3.40.50.880:FF:000003">
    <property type="entry name" value="Anthranilate synthase component II"/>
    <property type="match status" value="1"/>
</dbReference>
<dbReference type="NCBIfam" id="TIGR00566">
    <property type="entry name" value="trpG_papA"/>
    <property type="match status" value="1"/>
</dbReference>
<dbReference type="Pfam" id="PF00117">
    <property type="entry name" value="GATase"/>
    <property type="match status" value="1"/>
</dbReference>
<dbReference type="PANTHER" id="PTHR43285:SF2">
    <property type="entry name" value="ANTHRANILATE PHOSPHORIBOSYLTRANSFERASE"/>
    <property type="match status" value="1"/>
</dbReference>
<keyword evidence="4" id="KW-0479">Metal-binding</keyword>
<dbReference type="PATRIC" id="fig|35818.11.peg.1793"/>
<dbReference type="EMBL" id="JNOC01000044">
    <property type="protein sequence ID" value="KPH55410.1"/>
    <property type="molecule type" value="Genomic_DNA"/>
</dbReference>
<evidence type="ECO:0000313" key="8">
    <source>
        <dbReference type="EMBL" id="KPH55410.1"/>
    </source>
</evidence>
<dbReference type="GO" id="GO:0005829">
    <property type="term" value="C:cytosol"/>
    <property type="evidence" value="ECO:0007669"/>
    <property type="project" value="TreeGrafter"/>
</dbReference>
<dbReference type="Pfam" id="PF02885">
    <property type="entry name" value="Glycos_trans_3N"/>
    <property type="match status" value="1"/>
</dbReference>
<dbReference type="RefSeq" id="WP_054198280.1">
    <property type="nucleotide sequence ID" value="NZ_JNOC01000044.1"/>
</dbReference>
<feature type="binding site" evidence="4">
    <location>
        <begin position="277"/>
        <end position="278"/>
    </location>
    <ligand>
        <name>5-phospho-alpha-D-ribose 1-diphosphate</name>
        <dbReference type="ChEBI" id="CHEBI:58017"/>
    </ligand>
</feature>
<dbReference type="GO" id="GO:0004048">
    <property type="term" value="F:anthranilate phosphoribosyltransferase activity"/>
    <property type="evidence" value="ECO:0007669"/>
    <property type="project" value="UniProtKB-UniRule"/>
</dbReference>
<evidence type="ECO:0000256" key="2">
    <source>
        <dbReference type="ARBA" id="ARBA00022679"/>
    </source>
</evidence>
<feature type="binding site" evidence="4">
    <location>
        <position position="423"/>
    </location>
    <ligand>
        <name>Mg(2+)</name>
        <dbReference type="ChEBI" id="CHEBI:18420"/>
        <label>2</label>
    </ligand>
</feature>
<name>A0A0N1ECM8_9HELI</name>
<dbReference type="GO" id="GO:0000162">
    <property type="term" value="P:L-tryptophan biosynthetic process"/>
    <property type="evidence" value="ECO:0007669"/>
    <property type="project" value="UniProtKB-UniRule"/>
</dbReference>
<dbReference type="InterPro" id="IPR036320">
    <property type="entry name" value="Glycosyl_Trfase_fam3_N_dom_sf"/>
</dbReference>
<keyword evidence="2 4" id="KW-0808">Transferase</keyword>
<feature type="binding site" evidence="4">
    <location>
        <begin position="284"/>
        <end position="287"/>
    </location>
    <ligand>
        <name>5-phospho-alpha-D-ribose 1-diphosphate</name>
        <dbReference type="ChEBI" id="CHEBI:58017"/>
    </ligand>
</feature>
<comment type="similarity">
    <text evidence="4">Belongs to the anthranilate phosphoribosyltransferase family.</text>
</comment>
<dbReference type="Gene3D" id="3.40.50.880">
    <property type="match status" value="1"/>
</dbReference>
<dbReference type="AlphaFoldDB" id="A0A0N1ECM8"/>
<sequence>MIILIDNYDSFTYNIYQAFSQFNYPIKVLRNDKTTLKEIESLNPSYIIIGPGPKSPKEAGISIEIVQKFKGIYPILGICLGHQAILSAFGVEIKNAKNIVHGKVEPLIHNGKGIFRHISPKTPIARYHSLVGKKEEIPEYFLISGMSEDGEVMAVEHKQYHLVGLQFHPESIGTKEGIKMLLNFLHYTREPIPTKDYLKKVLHQKSLNFQESYNLMDELTEGNLSDAQIGSILTSLEIKGIDEYELAGFASVLKKKAVKIDLKDSLTMRFDMVGTGGSNAKTFNVSTTSALLLASQAKKNNFGIIKHGNKAITSKSGSADLLNALGINVNMDFENIKQIYKNLHITFLFAQKFHSAMRFAANARSSLGFKTAFNLIGPLSNPSPITHQLIGVFDKSYTEIMAKALAILGVKRAMVVSGLDGYDEISLCAPTQITELHNGDIKTYIFNPIEVGLDFVHHSLLQGGDSQENLQITLDIFNAKPSPKLDLVALNMGAALYLCNQAQSIQDGFFRAKEIIQSKEVFETLESFKTLSHQRLEGLQ</sequence>
<dbReference type="UniPathway" id="UPA00035">
    <property type="reaction ID" value="UER00041"/>
</dbReference>
<dbReference type="Proteomes" id="UP000037997">
    <property type="component" value="Unassembled WGS sequence"/>
</dbReference>
<evidence type="ECO:0000259" key="5">
    <source>
        <dbReference type="Pfam" id="PF00117"/>
    </source>
</evidence>
<keyword evidence="4" id="KW-0057">Aromatic amino acid biosynthesis</keyword>
<feature type="binding site" evidence="4">
    <location>
        <position position="274"/>
    </location>
    <ligand>
        <name>anthranilate</name>
        <dbReference type="ChEBI" id="CHEBI:16567"/>
        <label>1</label>
    </ligand>
</feature>